<reference evidence="2 3" key="1">
    <citation type="submission" date="2022-07" db="EMBL/GenBank/DDBJ databases">
        <title>Genome-wide signatures of adaptation to extreme environments.</title>
        <authorList>
            <person name="Cho C.H."/>
            <person name="Yoon H.S."/>
        </authorList>
    </citation>
    <scope>NUCLEOTIDE SEQUENCE [LARGE SCALE GENOMIC DNA]</scope>
    <source>
        <strain evidence="2 3">DBV 063 E5</strain>
    </source>
</reference>
<gene>
    <name evidence="2" type="ORF">CDCA_CDCA10G2887</name>
</gene>
<comment type="caution">
    <text evidence="2">The sequence shown here is derived from an EMBL/GenBank/DDBJ whole genome shotgun (WGS) entry which is preliminary data.</text>
</comment>
<evidence type="ECO:0000256" key="1">
    <source>
        <dbReference type="SAM" id="Phobius"/>
    </source>
</evidence>
<dbReference type="EMBL" id="JANCYW010000010">
    <property type="protein sequence ID" value="KAK4536862.1"/>
    <property type="molecule type" value="Genomic_DNA"/>
</dbReference>
<name>A0AAV9IX38_CYACA</name>
<accession>A0AAV9IX38</accession>
<keyword evidence="1" id="KW-0472">Membrane</keyword>
<dbReference type="InterPro" id="IPR036273">
    <property type="entry name" value="CRAL/TRIO_N_dom_sf"/>
</dbReference>
<keyword evidence="1" id="KW-0812">Transmembrane</keyword>
<feature type="transmembrane region" description="Helical" evidence="1">
    <location>
        <begin position="71"/>
        <end position="93"/>
    </location>
</feature>
<dbReference type="GO" id="GO:0008526">
    <property type="term" value="F:phosphatidylinositol transfer activity"/>
    <property type="evidence" value="ECO:0007669"/>
    <property type="project" value="TreeGrafter"/>
</dbReference>
<keyword evidence="3" id="KW-1185">Reference proteome</keyword>
<evidence type="ECO:0000313" key="3">
    <source>
        <dbReference type="Proteomes" id="UP001301350"/>
    </source>
</evidence>
<dbReference type="AlphaFoldDB" id="A0AAV9IX38"/>
<dbReference type="Gene3D" id="3.40.525.10">
    <property type="entry name" value="CRAL-TRIO lipid binding domain"/>
    <property type="match status" value="1"/>
</dbReference>
<keyword evidence="1" id="KW-1133">Transmembrane helix</keyword>
<proteinExistence type="predicted"/>
<dbReference type="SUPFAM" id="SSF52087">
    <property type="entry name" value="CRAL/TRIO domain"/>
    <property type="match status" value="1"/>
</dbReference>
<dbReference type="InterPro" id="IPR036865">
    <property type="entry name" value="CRAL-TRIO_dom_sf"/>
</dbReference>
<evidence type="ECO:0000313" key="2">
    <source>
        <dbReference type="EMBL" id="KAK4536862.1"/>
    </source>
</evidence>
<dbReference type="PANTHER" id="PTHR45824:SF29">
    <property type="entry name" value="GH16843P"/>
    <property type="match status" value="1"/>
</dbReference>
<dbReference type="InterPro" id="IPR052578">
    <property type="entry name" value="PI_Transfer_CRAL-TRIO"/>
</dbReference>
<dbReference type="SUPFAM" id="SSF46938">
    <property type="entry name" value="CRAL/TRIO N-terminal domain"/>
    <property type="match status" value="1"/>
</dbReference>
<dbReference type="Proteomes" id="UP001301350">
    <property type="component" value="Unassembled WGS sequence"/>
</dbReference>
<organism evidence="2 3">
    <name type="scientific">Cyanidium caldarium</name>
    <name type="common">Red alga</name>
    <dbReference type="NCBI Taxonomy" id="2771"/>
    <lineage>
        <taxon>Eukaryota</taxon>
        <taxon>Rhodophyta</taxon>
        <taxon>Bangiophyceae</taxon>
        <taxon>Cyanidiales</taxon>
        <taxon>Cyanidiaceae</taxon>
        <taxon>Cyanidium</taxon>
    </lineage>
</organism>
<sequence>MGRRALRLAGERRVVVDAAAGGDEREWAGCTRRWLWLWWQLWPGRPQAPTSRVEVSEPGRWRRPCMSCLRLSWALALSFVATLLSLCGLAEGARRVRVALAKRLLREERRMLEVEQASEVAEGAASWHRGGFRCHCAACGAADRRAGWQASQQTATSQIAQVRKLLGQKGLTAEAFNKSSWCDDVTVARYLEAYGGDLNEVTRQLASTVKWRIAESVHELVADDFMEPLRNGVVRFGGFDARARPVLIVRFVKGFNLRLLVFVLEVAEGMMRNSRMVEAFMESMAAERGGDVARKKRATLTLWGRRRESPTAAADLSQEVSRRWVWIVEWGDVLEECRRPRCNQCVRIDEQVLPGRASREGGVAPPAELVKAFRVCNEHYPNRLEAAYVVGAPGAVSSLFGLLARPSTKRKVRFVRLRHGCDEGSMKEYAHMWRRPWRMEEFFALMKHLDKVRVKSAKCL</sequence>
<dbReference type="PANTHER" id="PTHR45824">
    <property type="entry name" value="GH16843P"/>
    <property type="match status" value="1"/>
</dbReference>
<protein>
    <submittedName>
        <fullName evidence="2">Uncharacterized protein</fullName>
    </submittedName>
</protein>